<evidence type="ECO:0000256" key="2">
    <source>
        <dbReference type="SAM" id="SignalP"/>
    </source>
</evidence>
<reference evidence="3 4" key="1">
    <citation type="submission" date="2019-06" db="EMBL/GenBank/DDBJ databases">
        <title>Persicimonas caeni gen. nov., sp. nov., a predatory bacterium isolated from solar saltern.</title>
        <authorList>
            <person name="Wang S."/>
        </authorList>
    </citation>
    <scope>NUCLEOTIDE SEQUENCE [LARGE SCALE GENOMIC DNA]</scope>
    <source>
        <strain evidence="3 4">YN101</strain>
    </source>
</reference>
<evidence type="ECO:0008006" key="5">
    <source>
        <dbReference type="Google" id="ProtNLM"/>
    </source>
</evidence>
<evidence type="ECO:0000256" key="1">
    <source>
        <dbReference type="SAM" id="MobiDB-lite"/>
    </source>
</evidence>
<evidence type="ECO:0000313" key="3">
    <source>
        <dbReference type="EMBL" id="QDG53329.1"/>
    </source>
</evidence>
<dbReference type="OrthoDB" id="5494520at2"/>
<dbReference type="AlphaFoldDB" id="A0A4Y6PYU1"/>
<feature type="chain" id="PRO_5030106711" description="MYXO-CTERM domain-containing protein" evidence="2">
    <location>
        <begin position="30"/>
        <end position="400"/>
    </location>
</feature>
<evidence type="ECO:0000313" key="4">
    <source>
        <dbReference type="Proteomes" id="UP000315995"/>
    </source>
</evidence>
<proteinExistence type="predicted"/>
<dbReference type="EMBL" id="CP041186">
    <property type="protein sequence ID" value="QDG53329.1"/>
    <property type="molecule type" value="Genomic_DNA"/>
</dbReference>
<name>A0A4Y6PYU1_PERCE</name>
<feature type="compositionally biased region" description="Acidic residues" evidence="1">
    <location>
        <begin position="330"/>
        <end position="351"/>
    </location>
</feature>
<keyword evidence="2" id="KW-0732">Signal</keyword>
<accession>A0A5B8Y9R3</accession>
<feature type="signal peptide" evidence="2">
    <location>
        <begin position="1"/>
        <end position="29"/>
    </location>
</feature>
<dbReference type="Proteomes" id="UP000315995">
    <property type="component" value="Chromosome"/>
</dbReference>
<dbReference type="NCBIfam" id="TIGR03901">
    <property type="entry name" value="MYXO-CTERM"/>
    <property type="match status" value="1"/>
</dbReference>
<dbReference type="InterPro" id="IPR024038">
    <property type="entry name" value="MYXO-CTERM"/>
</dbReference>
<dbReference type="RefSeq" id="WP_141199790.1">
    <property type="nucleotide sequence ID" value="NZ_CP041186.1"/>
</dbReference>
<keyword evidence="4" id="KW-1185">Reference proteome</keyword>
<accession>A0A4Y6PYU1</accession>
<protein>
    <recommendedName>
        <fullName evidence="5">MYXO-CTERM domain-containing protein</fullName>
    </recommendedName>
</protein>
<gene>
    <name evidence="3" type="ORF">FIV42_22050</name>
</gene>
<sequence>MTFRAIDRFITASLLAAIGVGGLPADAEACTPAPCTPAEFPYDQKMVPPGVVGLPWYPGSNPSYDGDIEASDVSLYELESGDSIPFELLEHPNAQAGSGTNAHSFYFIRPTVSLSPGTAYRVEALDLCTLDENGMPVAGLSEATFATACESAPLPTELGALRSGPNFKGPLPVQEQDGCNSLKETSQVRLWLEPSEEARPWMGVLEFELASTDDTWPTEPAIGERLLLGESRFGRGREVLVTWCDPDSGQPIDPGVPPGTHQVYLKASIPGTDVALETAPVEVTLACDAPLEDEVDADWPLPVYDGRPDSGCDVSLEEPPHVDADVGPDVGEDVGSDVGEDVGQDVGDDVGQDVASNAQRPSTPDEGCGCSQSSPRPTGGLALVVLVLVGMWGRRRGVVE</sequence>
<organism evidence="3 4">
    <name type="scientific">Persicimonas caeni</name>
    <dbReference type="NCBI Taxonomy" id="2292766"/>
    <lineage>
        <taxon>Bacteria</taxon>
        <taxon>Deltaproteobacteria</taxon>
        <taxon>Bradymonadales</taxon>
        <taxon>Bradymonadaceae</taxon>
        <taxon>Persicimonas</taxon>
    </lineage>
</organism>
<feature type="region of interest" description="Disordered" evidence="1">
    <location>
        <begin position="297"/>
        <end position="375"/>
    </location>
</feature>